<dbReference type="NCBIfam" id="TIGR01557">
    <property type="entry name" value="myb_SHAQKYF"/>
    <property type="match status" value="1"/>
</dbReference>
<proteinExistence type="predicted"/>
<dbReference type="PANTHER" id="PTHR31442:SF40">
    <property type="entry name" value="HOMEODOMAIN-LIKE SUPERFAMILY PROTEIN"/>
    <property type="match status" value="1"/>
</dbReference>
<comment type="caution">
    <text evidence="5">The sequence shown here is derived from an EMBL/GenBank/DDBJ whole genome shotgun (WGS) entry which is preliminary data.</text>
</comment>
<evidence type="ECO:0000256" key="2">
    <source>
        <dbReference type="ARBA" id="ARBA00023015"/>
    </source>
</evidence>
<keyword evidence="2" id="KW-0805">Transcription regulation</keyword>
<accession>A0ABQ8H0J7</accession>
<dbReference type="EMBL" id="JAFEMO010000015">
    <property type="protein sequence ID" value="KAH7543739.1"/>
    <property type="molecule type" value="Genomic_DNA"/>
</dbReference>
<evidence type="ECO:0000313" key="5">
    <source>
        <dbReference type="EMBL" id="KAH7543739.1"/>
    </source>
</evidence>
<dbReference type="Proteomes" id="UP000827721">
    <property type="component" value="Unassembled WGS sequence"/>
</dbReference>
<dbReference type="SUPFAM" id="SSF46689">
    <property type="entry name" value="Homeodomain-like"/>
    <property type="match status" value="1"/>
</dbReference>
<dbReference type="PANTHER" id="PTHR31442">
    <property type="entry name" value="HOMEODOMAIN-LIKE SUPERFAMILY PROTEIN-RELATED"/>
    <property type="match status" value="1"/>
</dbReference>
<dbReference type="InterPro" id="IPR044841">
    <property type="entry name" value="LUX/BOA-like"/>
</dbReference>
<name>A0ABQ8H0J7_9ROSI</name>
<sequence length="169" mass="19731">MTRREGSEAYDDVTTAKNPRVILTMNLHKNFVIAVNQLEAVPKKILECMNEMNVTGLTRENVASHLQKYCLFLQRRMESERGNFQAIPESNFYPFTNLSTSRAVVSYNNLSSPSEEHDFAYLENTHDQHYRNLSTGDVYGEYIYDQFMPEPLLYVKYFDQDKTFRGPFS</sequence>
<organism evidence="5 6">
    <name type="scientific">Xanthoceras sorbifolium</name>
    <dbReference type="NCBI Taxonomy" id="99658"/>
    <lineage>
        <taxon>Eukaryota</taxon>
        <taxon>Viridiplantae</taxon>
        <taxon>Streptophyta</taxon>
        <taxon>Embryophyta</taxon>
        <taxon>Tracheophyta</taxon>
        <taxon>Spermatophyta</taxon>
        <taxon>Magnoliopsida</taxon>
        <taxon>eudicotyledons</taxon>
        <taxon>Gunneridae</taxon>
        <taxon>Pentapetalae</taxon>
        <taxon>rosids</taxon>
        <taxon>malvids</taxon>
        <taxon>Sapindales</taxon>
        <taxon>Sapindaceae</taxon>
        <taxon>Xanthoceroideae</taxon>
        <taxon>Xanthoceras</taxon>
    </lineage>
</organism>
<evidence type="ECO:0000256" key="1">
    <source>
        <dbReference type="ARBA" id="ARBA00004123"/>
    </source>
</evidence>
<dbReference type="InterPro" id="IPR009057">
    <property type="entry name" value="Homeodomain-like_sf"/>
</dbReference>
<keyword evidence="6" id="KW-1185">Reference proteome</keyword>
<dbReference type="Gene3D" id="1.10.10.60">
    <property type="entry name" value="Homeodomain-like"/>
    <property type="match status" value="1"/>
</dbReference>
<evidence type="ECO:0000313" key="6">
    <source>
        <dbReference type="Proteomes" id="UP000827721"/>
    </source>
</evidence>
<reference evidence="5 6" key="1">
    <citation type="submission" date="2021-02" db="EMBL/GenBank/DDBJ databases">
        <title>Plant Genome Project.</title>
        <authorList>
            <person name="Zhang R.-G."/>
        </authorList>
    </citation>
    <scope>NUCLEOTIDE SEQUENCE [LARGE SCALE GENOMIC DNA]</scope>
    <source>
        <tissue evidence="5">Leaves</tissue>
    </source>
</reference>
<keyword evidence="3" id="KW-0804">Transcription</keyword>
<gene>
    <name evidence="5" type="ORF">JRO89_XS15G0009300</name>
</gene>
<comment type="subcellular location">
    <subcellularLocation>
        <location evidence="1">Nucleus</location>
    </subcellularLocation>
</comment>
<protein>
    <submittedName>
        <fullName evidence="5">Uncharacterized protein</fullName>
    </submittedName>
</protein>
<evidence type="ECO:0000256" key="4">
    <source>
        <dbReference type="ARBA" id="ARBA00023242"/>
    </source>
</evidence>
<dbReference type="InterPro" id="IPR006447">
    <property type="entry name" value="Myb_dom_plants"/>
</dbReference>
<evidence type="ECO:0000256" key="3">
    <source>
        <dbReference type="ARBA" id="ARBA00023163"/>
    </source>
</evidence>
<keyword evidence="4" id="KW-0539">Nucleus</keyword>